<dbReference type="SUPFAM" id="SSF46785">
    <property type="entry name" value="Winged helix' DNA-binding domain"/>
    <property type="match status" value="1"/>
</dbReference>
<dbReference type="AlphaFoldDB" id="A0A916W6P4"/>
<dbReference type="EMBL" id="BMJB01000001">
    <property type="protein sequence ID" value="GGA70833.1"/>
    <property type="molecule type" value="Genomic_DNA"/>
</dbReference>
<accession>A0A916W6P4</accession>
<proteinExistence type="predicted"/>
<protein>
    <recommendedName>
        <fullName evidence="4">HTH arsR-type domain-containing protein</fullName>
    </recommendedName>
</protein>
<evidence type="ECO:0000256" key="2">
    <source>
        <dbReference type="ARBA" id="ARBA00023125"/>
    </source>
</evidence>
<dbReference type="RefSeq" id="WP_188759397.1">
    <property type="nucleotide sequence ID" value="NZ_BMJB01000001.1"/>
</dbReference>
<dbReference type="InterPro" id="IPR051011">
    <property type="entry name" value="Metal_resp_trans_reg"/>
</dbReference>
<dbReference type="Pfam" id="PF12840">
    <property type="entry name" value="HTH_20"/>
    <property type="match status" value="1"/>
</dbReference>
<dbReference type="GO" id="GO:0003700">
    <property type="term" value="F:DNA-binding transcription factor activity"/>
    <property type="evidence" value="ECO:0007669"/>
    <property type="project" value="InterPro"/>
</dbReference>
<keyword evidence="6" id="KW-1185">Reference proteome</keyword>
<dbReference type="Gene3D" id="1.10.10.10">
    <property type="entry name" value="Winged helix-like DNA-binding domain superfamily/Winged helix DNA-binding domain"/>
    <property type="match status" value="1"/>
</dbReference>
<evidence type="ECO:0000259" key="4">
    <source>
        <dbReference type="PROSITE" id="PS50987"/>
    </source>
</evidence>
<reference evidence="5" key="2">
    <citation type="submission" date="2020-09" db="EMBL/GenBank/DDBJ databases">
        <authorList>
            <person name="Sun Q."/>
            <person name="Zhou Y."/>
        </authorList>
    </citation>
    <scope>NUCLEOTIDE SEQUENCE</scope>
    <source>
        <strain evidence="5">CGMCC 1.15447</strain>
    </source>
</reference>
<dbReference type="InterPro" id="IPR036390">
    <property type="entry name" value="WH_DNA-bd_sf"/>
</dbReference>
<evidence type="ECO:0000313" key="5">
    <source>
        <dbReference type="EMBL" id="GGA70833.1"/>
    </source>
</evidence>
<dbReference type="SMART" id="SM00418">
    <property type="entry name" value="HTH_ARSR"/>
    <property type="match status" value="1"/>
</dbReference>
<dbReference type="PRINTS" id="PR00778">
    <property type="entry name" value="HTHARSR"/>
</dbReference>
<reference evidence="5" key="1">
    <citation type="journal article" date="2014" name="Int. J. Syst. Evol. Microbiol.">
        <title>Complete genome sequence of Corynebacterium casei LMG S-19264T (=DSM 44701T), isolated from a smear-ripened cheese.</title>
        <authorList>
            <consortium name="US DOE Joint Genome Institute (JGI-PGF)"/>
            <person name="Walter F."/>
            <person name="Albersmeier A."/>
            <person name="Kalinowski J."/>
            <person name="Ruckert C."/>
        </authorList>
    </citation>
    <scope>NUCLEOTIDE SEQUENCE</scope>
    <source>
        <strain evidence="5">CGMCC 1.15447</strain>
    </source>
</reference>
<dbReference type="Proteomes" id="UP000648801">
    <property type="component" value="Unassembled WGS sequence"/>
</dbReference>
<dbReference type="NCBIfam" id="NF033788">
    <property type="entry name" value="HTH_metalloreg"/>
    <property type="match status" value="1"/>
</dbReference>
<evidence type="ECO:0000256" key="3">
    <source>
        <dbReference type="ARBA" id="ARBA00023163"/>
    </source>
</evidence>
<keyword evidence="1" id="KW-0805">Transcription regulation</keyword>
<dbReference type="InterPro" id="IPR001845">
    <property type="entry name" value="HTH_ArsR_DNA-bd_dom"/>
</dbReference>
<dbReference type="CDD" id="cd00090">
    <property type="entry name" value="HTH_ARSR"/>
    <property type="match status" value="1"/>
</dbReference>
<organism evidence="5 6">
    <name type="scientific">Edaphobacter acidisoli</name>
    <dbReference type="NCBI Taxonomy" id="2040573"/>
    <lineage>
        <taxon>Bacteria</taxon>
        <taxon>Pseudomonadati</taxon>
        <taxon>Acidobacteriota</taxon>
        <taxon>Terriglobia</taxon>
        <taxon>Terriglobales</taxon>
        <taxon>Acidobacteriaceae</taxon>
        <taxon>Edaphobacter</taxon>
    </lineage>
</organism>
<dbReference type="InterPro" id="IPR036388">
    <property type="entry name" value="WH-like_DNA-bd_sf"/>
</dbReference>
<evidence type="ECO:0000256" key="1">
    <source>
        <dbReference type="ARBA" id="ARBA00023015"/>
    </source>
</evidence>
<evidence type="ECO:0000313" key="6">
    <source>
        <dbReference type="Proteomes" id="UP000648801"/>
    </source>
</evidence>
<dbReference type="PANTHER" id="PTHR43132">
    <property type="entry name" value="ARSENICAL RESISTANCE OPERON REPRESSOR ARSR-RELATED"/>
    <property type="match status" value="1"/>
</dbReference>
<keyword evidence="2" id="KW-0238">DNA-binding</keyword>
<dbReference type="PANTHER" id="PTHR43132:SF2">
    <property type="entry name" value="ARSENICAL RESISTANCE OPERON REPRESSOR ARSR-RELATED"/>
    <property type="match status" value="1"/>
</dbReference>
<comment type="caution">
    <text evidence="5">The sequence shown here is derived from an EMBL/GenBank/DDBJ whole genome shotgun (WGS) entry which is preliminary data.</text>
</comment>
<gene>
    <name evidence="5" type="ORF">GCM10011507_23000</name>
</gene>
<feature type="domain" description="HTH arsR-type" evidence="4">
    <location>
        <begin position="9"/>
        <end position="99"/>
    </location>
</feature>
<dbReference type="InterPro" id="IPR011991">
    <property type="entry name" value="ArsR-like_HTH"/>
</dbReference>
<dbReference type="GO" id="GO:0003677">
    <property type="term" value="F:DNA binding"/>
    <property type="evidence" value="ECO:0007669"/>
    <property type="project" value="UniProtKB-KW"/>
</dbReference>
<keyword evidence="3" id="KW-0804">Transcription</keyword>
<name>A0A916W6P4_9BACT</name>
<sequence>MKARATNKKTTLTDEQFAAISRALADPRRYAILRQIAAADSMPCYSLAEHEVISPATISHHLKELAEAGLIEVEREGRIANLHMCRPTFDAYLARLAAL</sequence>
<dbReference type="PROSITE" id="PS50987">
    <property type="entry name" value="HTH_ARSR_2"/>
    <property type="match status" value="1"/>
</dbReference>